<sequence length="165" mass="18962">MACSKLLFLTKRFDYPYWTVTMETGFGGSLSIRMLTIPKHLAPWLLEIFDLANNTLKLSNNIMLETIKEHVHATLPFLMGPLEVQVASTCEPKNEYTKVLNQYGTRWNLGRSGTPTVGKIVEQILEGGDHEEEIKRDFVLYMILTFILRELNLEERDAKTNGFNH</sequence>
<keyword evidence="2" id="KW-1185">Reference proteome</keyword>
<dbReference type="AlphaFoldDB" id="A0A9Q1JYG5"/>
<reference evidence="1" key="1">
    <citation type="submission" date="2022-04" db="EMBL/GenBank/DDBJ databases">
        <title>Carnegiea gigantea Genome sequencing and assembly v2.</title>
        <authorList>
            <person name="Copetti D."/>
            <person name="Sanderson M.J."/>
            <person name="Burquez A."/>
            <person name="Wojciechowski M.F."/>
        </authorList>
    </citation>
    <scope>NUCLEOTIDE SEQUENCE</scope>
    <source>
        <strain evidence="1">SGP5-SGP5p</strain>
        <tissue evidence="1">Aerial part</tissue>
    </source>
</reference>
<gene>
    <name evidence="1" type="ORF">Cgig2_023820</name>
</gene>
<dbReference type="OrthoDB" id="693469at2759"/>
<dbReference type="Proteomes" id="UP001153076">
    <property type="component" value="Unassembled WGS sequence"/>
</dbReference>
<proteinExistence type="predicted"/>
<name>A0A9Q1JYG5_9CARY</name>
<evidence type="ECO:0000313" key="2">
    <source>
        <dbReference type="Proteomes" id="UP001153076"/>
    </source>
</evidence>
<dbReference type="EMBL" id="JAKOGI010000556">
    <property type="protein sequence ID" value="KAJ8433176.1"/>
    <property type="molecule type" value="Genomic_DNA"/>
</dbReference>
<organism evidence="1 2">
    <name type="scientific">Carnegiea gigantea</name>
    <dbReference type="NCBI Taxonomy" id="171969"/>
    <lineage>
        <taxon>Eukaryota</taxon>
        <taxon>Viridiplantae</taxon>
        <taxon>Streptophyta</taxon>
        <taxon>Embryophyta</taxon>
        <taxon>Tracheophyta</taxon>
        <taxon>Spermatophyta</taxon>
        <taxon>Magnoliopsida</taxon>
        <taxon>eudicotyledons</taxon>
        <taxon>Gunneridae</taxon>
        <taxon>Pentapetalae</taxon>
        <taxon>Caryophyllales</taxon>
        <taxon>Cactineae</taxon>
        <taxon>Cactaceae</taxon>
        <taxon>Cactoideae</taxon>
        <taxon>Echinocereeae</taxon>
        <taxon>Carnegiea</taxon>
    </lineage>
</organism>
<accession>A0A9Q1JYG5</accession>
<protein>
    <submittedName>
        <fullName evidence="1">Uncharacterized protein</fullName>
    </submittedName>
</protein>
<comment type="caution">
    <text evidence="1">The sequence shown here is derived from an EMBL/GenBank/DDBJ whole genome shotgun (WGS) entry which is preliminary data.</text>
</comment>
<evidence type="ECO:0000313" key="1">
    <source>
        <dbReference type="EMBL" id="KAJ8433176.1"/>
    </source>
</evidence>